<dbReference type="PRINTS" id="PR00035">
    <property type="entry name" value="HTHGNTR"/>
</dbReference>
<evidence type="ECO:0000256" key="2">
    <source>
        <dbReference type="ARBA" id="ARBA00023125"/>
    </source>
</evidence>
<dbReference type="InterPro" id="IPR033532">
    <property type="entry name" value="AraR_ligand_bind_dom"/>
</dbReference>
<dbReference type="KEGG" id="sap:Sulac_2118"/>
<dbReference type="PROSITE" id="PS50949">
    <property type="entry name" value="HTH_GNTR"/>
    <property type="match status" value="1"/>
</dbReference>
<dbReference type="InterPro" id="IPR028082">
    <property type="entry name" value="Peripla_BP_I"/>
</dbReference>
<dbReference type="EMBL" id="CP003179">
    <property type="protein sequence ID" value="AEW05604.1"/>
    <property type="molecule type" value="Genomic_DNA"/>
</dbReference>
<gene>
    <name evidence="5" type="ordered locus">Sulac_2118</name>
</gene>
<dbReference type="SMART" id="SM00345">
    <property type="entry name" value="HTH_GNTR"/>
    <property type="match status" value="1"/>
</dbReference>
<dbReference type="InterPro" id="IPR000524">
    <property type="entry name" value="Tscrpt_reg_HTH_GntR"/>
</dbReference>
<dbReference type="PANTHER" id="PTHR30146:SF150">
    <property type="entry name" value="ARABINOSE METABOLISM TRANSCRIPTIONAL REPRESSOR"/>
    <property type="match status" value="1"/>
</dbReference>
<dbReference type="Gene3D" id="1.10.10.10">
    <property type="entry name" value="Winged helix-like DNA-binding domain superfamily/Winged helix DNA-binding domain"/>
    <property type="match status" value="1"/>
</dbReference>
<dbReference type="STRING" id="679936.Sulac_2118"/>
<evidence type="ECO:0000313" key="5">
    <source>
        <dbReference type="EMBL" id="AEW05604.1"/>
    </source>
</evidence>
<dbReference type="Pfam" id="PF13377">
    <property type="entry name" value="Peripla_BP_3"/>
    <property type="match status" value="1"/>
</dbReference>
<dbReference type="PANTHER" id="PTHR30146">
    <property type="entry name" value="LACI-RELATED TRANSCRIPTIONAL REPRESSOR"/>
    <property type="match status" value="1"/>
</dbReference>
<dbReference type="GO" id="GO:0000976">
    <property type="term" value="F:transcription cis-regulatory region binding"/>
    <property type="evidence" value="ECO:0007669"/>
    <property type="project" value="TreeGrafter"/>
</dbReference>
<dbReference type="SUPFAM" id="SSF53822">
    <property type="entry name" value="Periplasmic binding protein-like I"/>
    <property type="match status" value="1"/>
</dbReference>
<dbReference type="CDD" id="cd07377">
    <property type="entry name" value="WHTH_GntR"/>
    <property type="match status" value="1"/>
</dbReference>
<evidence type="ECO:0000259" key="4">
    <source>
        <dbReference type="PROSITE" id="PS50949"/>
    </source>
</evidence>
<reference evidence="6" key="1">
    <citation type="submission" date="2011-12" db="EMBL/GenBank/DDBJ databases">
        <title>The complete genome of chromosome of Sulfobacillus acidophilus DSM 10332.</title>
        <authorList>
            <person name="Lucas S."/>
            <person name="Han J."/>
            <person name="Lapidus A."/>
            <person name="Bruce D."/>
            <person name="Goodwin L."/>
            <person name="Pitluck S."/>
            <person name="Peters L."/>
            <person name="Kyrpides N."/>
            <person name="Mavromatis K."/>
            <person name="Ivanova N."/>
            <person name="Mikhailova N."/>
            <person name="Chertkov O."/>
            <person name="Saunders E."/>
            <person name="Detter J.C."/>
            <person name="Tapia R."/>
            <person name="Han C."/>
            <person name="Land M."/>
            <person name="Hauser L."/>
            <person name="Markowitz V."/>
            <person name="Cheng J.-F."/>
            <person name="Hugenholtz P."/>
            <person name="Woyke T."/>
            <person name="Wu D."/>
            <person name="Pukall R."/>
            <person name="Gehrich-Schroeter G."/>
            <person name="Schneider S."/>
            <person name="Klenk H.-P."/>
            <person name="Eisen J.A."/>
        </authorList>
    </citation>
    <scope>NUCLEOTIDE SEQUENCE [LARGE SCALE GENOMIC DNA]</scope>
    <source>
        <strain evidence="6">ATCC 700253 / DSM 10332 / NAL</strain>
    </source>
</reference>
<evidence type="ECO:0000256" key="3">
    <source>
        <dbReference type="ARBA" id="ARBA00023163"/>
    </source>
</evidence>
<keyword evidence="1" id="KW-0805">Transcription regulation</keyword>
<keyword evidence="2" id="KW-0238">DNA-binding</keyword>
<feature type="domain" description="HTH gntR-type" evidence="4">
    <location>
        <begin position="6"/>
        <end position="73"/>
    </location>
</feature>
<accession>G8TSY9</accession>
<dbReference type="PATRIC" id="fig|679936.5.peg.2184"/>
<protein>
    <submittedName>
        <fullName evidence="5">Transcriptional regulator, GntR family with LacI sensor</fullName>
    </submittedName>
</protein>
<dbReference type="SUPFAM" id="SSF46785">
    <property type="entry name" value="Winged helix' DNA-binding domain"/>
    <property type="match status" value="1"/>
</dbReference>
<dbReference type="HOGENOM" id="CLU_037628_15_0_9"/>
<dbReference type="Pfam" id="PF00392">
    <property type="entry name" value="GntR"/>
    <property type="match status" value="1"/>
</dbReference>
<keyword evidence="6" id="KW-1185">Reference proteome</keyword>
<name>G8TSY9_SULAD</name>
<dbReference type="AlphaFoldDB" id="G8TSY9"/>
<proteinExistence type="predicted"/>
<dbReference type="Gene3D" id="3.40.50.2300">
    <property type="match status" value="2"/>
</dbReference>
<dbReference type="InterPro" id="IPR036390">
    <property type="entry name" value="WH_DNA-bd_sf"/>
</dbReference>
<keyword evidence="3" id="KW-0804">Transcription</keyword>
<reference evidence="5 6" key="2">
    <citation type="journal article" date="2012" name="Stand. Genomic Sci.">
        <title>Complete genome sequence of the moderately thermophilic mineral-sulfide-oxidizing firmicute Sulfobacillus acidophilus type strain (NAL(T)).</title>
        <authorList>
            <person name="Anderson I."/>
            <person name="Chertkov O."/>
            <person name="Chen A."/>
            <person name="Saunders E."/>
            <person name="Lapidus A."/>
            <person name="Nolan M."/>
            <person name="Lucas S."/>
            <person name="Hammon N."/>
            <person name="Deshpande S."/>
            <person name="Cheng J.F."/>
            <person name="Han C."/>
            <person name="Tapia R."/>
            <person name="Goodwin L.A."/>
            <person name="Pitluck S."/>
            <person name="Liolios K."/>
            <person name="Pagani I."/>
            <person name="Ivanova N."/>
            <person name="Mikhailova N."/>
            <person name="Pati A."/>
            <person name="Palaniappan K."/>
            <person name="Land M."/>
            <person name="Pan C."/>
            <person name="Rohde M."/>
            <person name="Pukall R."/>
            <person name="Goker M."/>
            <person name="Detter J.C."/>
            <person name="Woyke T."/>
            <person name="Bristow J."/>
            <person name="Eisen J.A."/>
            <person name="Markowitz V."/>
            <person name="Hugenholtz P."/>
            <person name="Kyrpides N.C."/>
            <person name="Klenk H.P."/>
            <person name="Mavromatis K."/>
        </authorList>
    </citation>
    <scope>NUCLEOTIDE SEQUENCE [LARGE SCALE GENOMIC DNA]</scope>
    <source>
        <strain evidence="6">ATCC 700253 / DSM 10332 / NAL</strain>
    </source>
</reference>
<dbReference type="Proteomes" id="UP000005439">
    <property type="component" value="Chromosome"/>
</dbReference>
<evidence type="ECO:0000313" key="6">
    <source>
        <dbReference type="Proteomes" id="UP000005439"/>
    </source>
</evidence>
<sequence length="375" mass="41510">MPQPRIPQYITIANELRQIILQGGQAGEQIPTESDLMTRYGVSRHTVRQALNQLVHENLLVRVPGRGTFVAEPPPSIPAPTATQNLVAVIMTYISDYIFPSIIRGIERQLREHGFNLLLLSTQNQFDLERRALETALAQGCRGIIFEPVKSTMPNPNRDLYQHIYAEGLPVVMLHAEPAGFPAFHTILFDDLAGAQLITEHVLSQGHRALGGIFKIDDKQGVSRLKGYIAALNHRHLAFNPDTVSLFTTESKDIVTKEYVRARFGERADSPTAVVCYNDDIAVRLVKSLRAAGLRVPADVSVVGFDDSPLATVTHPELTTIRHPQEKMGRLAADDLLRMIQENPPRAQEGTRIVLPADLVVRHSVAAIRLSGKMA</sequence>
<dbReference type="InterPro" id="IPR036388">
    <property type="entry name" value="WH-like_DNA-bd_sf"/>
</dbReference>
<evidence type="ECO:0000256" key="1">
    <source>
        <dbReference type="ARBA" id="ARBA00023015"/>
    </source>
</evidence>
<dbReference type="CDD" id="cd01541">
    <property type="entry name" value="PBP1_AraR"/>
    <property type="match status" value="1"/>
</dbReference>
<dbReference type="InterPro" id="IPR046335">
    <property type="entry name" value="LacI/GalR-like_sensor"/>
</dbReference>
<organism evidence="5 6">
    <name type="scientific">Sulfobacillus acidophilus (strain ATCC 700253 / DSM 10332 / NAL)</name>
    <dbReference type="NCBI Taxonomy" id="679936"/>
    <lineage>
        <taxon>Bacteria</taxon>
        <taxon>Bacillati</taxon>
        <taxon>Bacillota</taxon>
        <taxon>Clostridia</taxon>
        <taxon>Eubacteriales</taxon>
        <taxon>Clostridiales Family XVII. Incertae Sedis</taxon>
        <taxon>Sulfobacillus</taxon>
    </lineage>
</organism>
<dbReference type="GO" id="GO:0003700">
    <property type="term" value="F:DNA-binding transcription factor activity"/>
    <property type="evidence" value="ECO:0007669"/>
    <property type="project" value="InterPro"/>
</dbReference>